<evidence type="ECO:0000313" key="1">
    <source>
        <dbReference type="EMBL" id="TRY74210.1"/>
    </source>
</evidence>
<dbReference type="Proteomes" id="UP000316079">
    <property type="component" value="Unassembled WGS sequence"/>
</dbReference>
<evidence type="ECO:0000313" key="2">
    <source>
        <dbReference type="Proteomes" id="UP000316079"/>
    </source>
</evidence>
<protein>
    <submittedName>
        <fullName evidence="1">Uncharacterized protein</fullName>
    </submittedName>
</protein>
<proteinExistence type="predicted"/>
<sequence>MMSRKMREKGSRFMGESSFLYSWVNNQVSQTWMSRRPSIPLCKTWWCCIDPVDPLFCRIWLKPRPPLPRTRMT</sequence>
<comment type="caution">
    <text evidence="1">The sequence shown here is derived from an EMBL/GenBank/DDBJ whole genome shotgun (WGS) entry which is preliminary data.</text>
</comment>
<dbReference type="EMBL" id="SRMA01026724">
    <property type="protein sequence ID" value="TRY74210.1"/>
    <property type="molecule type" value="Genomic_DNA"/>
</dbReference>
<gene>
    <name evidence="1" type="ORF">DNTS_002855</name>
</gene>
<accession>A0A553P960</accession>
<dbReference type="OrthoDB" id="8693905at2759"/>
<dbReference type="AlphaFoldDB" id="A0A553P960"/>
<reference evidence="1 2" key="1">
    <citation type="journal article" date="2019" name="Sci. Data">
        <title>Hybrid genome assembly and annotation of Danionella translucida.</title>
        <authorList>
            <person name="Kadobianskyi M."/>
            <person name="Schulze L."/>
            <person name="Schuelke M."/>
            <person name="Judkewitz B."/>
        </authorList>
    </citation>
    <scope>NUCLEOTIDE SEQUENCE [LARGE SCALE GENOMIC DNA]</scope>
    <source>
        <strain evidence="1 2">Bolton</strain>
    </source>
</reference>
<name>A0A553P960_9TELE</name>
<organism evidence="1 2">
    <name type="scientific">Danionella cerebrum</name>
    <dbReference type="NCBI Taxonomy" id="2873325"/>
    <lineage>
        <taxon>Eukaryota</taxon>
        <taxon>Metazoa</taxon>
        <taxon>Chordata</taxon>
        <taxon>Craniata</taxon>
        <taxon>Vertebrata</taxon>
        <taxon>Euteleostomi</taxon>
        <taxon>Actinopterygii</taxon>
        <taxon>Neopterygii</taxon>
        <taxon>Teleostei</taxon>
        <taxon>Ostariophysi</taxon>
        <taxon>Cypriniformes</taxon>
        <taxon>Danionidae</taxon>
        <taxon>Danioninae</taxon>
        <taxon>Danionella</taxon>
    </lineage>
</organism>
<keyword evidence="2" id="KW-1185">Reference proteome</keyword>